<comment type="caution">
    <text evidence="1">The sequence shown here is derived from an EMBL/GenBank/DDBJ whole genome shotgun (WGS) entry which is preliminary data.</text>
</comment>
<organism evidence="1 2">
    <name type="scientific">Pinibacter aurantiacus</name>
    <dbReference type="NCBI Taxonomy" id="2851599"/>
    <lineage>
        <taxon>Bacteria</taxon>
        <taxon>Pseudomonadati</taxon>
        <taxon>Bacteroidota</taxon>
        <taxon>Chitinophagia</taxon>
        <taxon>Chitinophagales</taxon>
        <taxon>Chitinophagaceae</taxon>
        <taxon>Pinibacter</taxon>
    </lineage>
</organism>
<dbReference type="PANTHER" id="PTHR11122">
    <property type="entry name" value="APOSPORY-ASSOCIATED PROTEIN C-RELATED"/>
    <property type="match status" value="1"/>
</dbReference>
<protein>
    <submittedName>
        <fullName evidence="1">Aldose 1-epimerase family protein</fullName>
    </submittedName>
</protein>
<name>A0A9E2S740_9BACT</name>
<dbReference type="Proteomes" id="UP000812270">
    <property type="component" value="Unassembled WGS sequence"/>
</dbReference>
<dbReference type="Pfam" id="PF01263">
    <property type="entry name" value="Aldose_epim"/>
    <property type="match status" value="1"/>
</dbReference>
<reference evidence="1" key="1">
    <citation type="submission" date="2021-06" db="EMBL/GenBank/DDBJ databases">
        <authorList>
            <person name="Huq M.A."/>
        </authorList>
    </citation>
    <scope>NUCLEOTIDE SEQUENCE</scope>
    <source>
        <strain evidence="1">MAH-26</strain>
    </source>
</reference>
<dbReference type="GO" id="GO:0005975">
    <property type="term" value="P:carbohydrate metabolic process"/>
    <property type="evidence" value="ECO:0007669"/>
    <property type="project" value="InterPro"/>
</dbReference>
<keyword evidence="2" id="KW-1185">Reference proteome</keyword>
<dbReference type="PANTHER" id="PTHR11122:SF13">
    <property type="entry name" value="GLUCOSE-6-PHOSPHATE 1-EPIMERASE"/>
    <property type="match status" value="1"/>
</dbReference>
<dbReference type="CDD" id="cd09024">
    <property type="entry name" value="Aldose_epim_lacX"/>
    <property type="match status" value="1"/>
</dbReference>
<dbReference type="InterPro" id="IPR008183">
    <property type="entry name" value="Aldose_1/G6P_1-epimerase"/>
</dbReference>
<gene>
    <name evidence="1" type="ORF">KTO63_09580</name>
</gene>
<sequence length="286" mass="32436">MITLNNESVFIKINPKGAELQSIQYNDLEYMWSGDAAFWGKHSPVLFPIVGSLKNDTYCYKGKEYHLPRHGFARDKEFDVNVESNSKATFTLVSNEDTLKVYPFAFELTLVYELIGNKVSCTYVVKNNGKEQMLFSIGGHPAFAVPLEKELAYADYYLKFNKENELLKYKLDNGLISKDTETIALTDHKLPLSKSLFYGDAIVLKHLESNAISLASQKSEHGLHFLFEGFPFFGIWAAKDASFVCIEPWCGIADSVDHNQELAEKEGIEKLEAGGSWQRSWQVELF</sequence>
<evidence type="ECO:0000313" key="2">
    <source>
        <dbReference type="Proteomes" id="UP000812270"/>
    </source>
</evidence>
<accession>A0A9E2S740</accession>
<dbReference type="GO" id="GO:0016853">
    <property type="term" value="F:isomerase activity"/>
    <property type="evidence" value="ECO:0007669"/>
    <property type="project" value="InterPro"/>
</dbReference>
<dbReference type="AlphaFoldDB" id="A0A9E2S740"/>
<proteinExistence type="predicted"/>
<dbReference type="RefSeq" id="WP_217791041.1">
    <property type="nucleotide sequence ID" value="NZ_JAHSPG010000005.1"/>
</dbReference>
<evidence type="ECO:0000313" key="1">
    <source>
        <dbReference type="EMBL" id="MBV4357396.1"/>
    </source>
</evidence>
<dbReference type="EMBL" id="JAHSPG010000005">
    <property type="protein sequence ID" value="MBV4357396.1"/>
    <property type="molecule type" value="Genomic_DNA"/>
</dbReference>
<dbReference type="InterPro" id="IPR037481">
    <property type="entry name" value="LacX"/>
</dbReference>